<protein>
    <submittedName>
        <fullName evidence="2">Uncharacterized protein</fullName>
    </submittedName>
</protein>
<comment type="caution">
    <text evidence="2">The sequence shown here is derived from an EMBL/GenBank/DDBJ whole genome shotgun (WGS) entry which is preliminary data.</text>
</comment>
<dbReference type="EMBL" id="JAVDYI010000001">
    <property type="protein sequence ID" value="MDR7357267.1"/>
    <property type="molecule type" value="Genomic_DNA"/>
</dbReference>
<organism evidence="2 3">
    <name type="scientific">Paeniglutamicibacter sulfureus</name>
    <dbReference type="NCBI Taxonomy" id="43666"/>
    <lineage>
        <taxon>Bacteria</taxon>
        <taxon>Bacillati</taxon>
        <taxon>Actinomycetota</taxon>
        <taxon>Actinomycetes</taxon>
        <taxon>Micrococcales</taxon>
        <taxon>Micrococcaceae</taxon>
        <taxon>Paeniglutamicibacter</taxon>
    </lineage>
</organism>
<dbReference type="Proteomes" id="UP001183817">
    <property type="component" value="Unassembled WGS sequence"/>
</dbReference>
<gene>
    <name evidence="2" type="ORF">J2S64_000958</name>
</gene>
<name>A0ABU2BF46_9MICC</name>
<evidence type="ECO:0000256" key="1">
    <source>
        <dbReference type="SAM" id="MobiDB-lite"/>
    </source>
</evidence>
<reference evidence="2 3" key="1">
    <citation type="submission" date="2023-07" db="EMBL/GenBank/DDBJ databases">
        <title>Sequencing the genomes of 1000 actinobacteria strains.</title>
        <authorList>
            <person name="Klenk H.-P."/>
        </authorList>
    </citation>
    <scope>NUCLEOTIDE SEQUENCE [LARGE SCALE GENOMIC DNA]</scope>
    <source>
        <strain evidence="2 3">DSM 20167</strain>
    </source>
</reference>
<accession>A0ABU2BF46</accession>
<evidence type="ECO:0000313" key="2">
    <source>
        <dbReference type="EMBL" id="MDR7357267.1"/>
    </source>
</evidence>
<keyword evidence="3" id="KW-1185">Reference proteome</keyword>
<feature type="region of interest" description="Disordered" evidence="1">
    <location>
        <begin position="75"/>
        <end position="102"/>
    </location>
</feature>
<sequence length="122" mass="13315">MSRHEELEPLRIDGLEAIPTGRFQYSVRVVRSGRELGAVRLCDDHRFEATTRTGSFAGVHRTLVEAMEALASGAMDDTAQVPEARPAPDPASVHRNPTPLGRIRPVRRGVYIGLMASRSAAP</sequence>
<proteinExistence type="predicted"/>
<evidence type="ECO:0000313" key="3">
    <source>
        <dbReference type="Proteomes" id="UP001183817"/>
    </source>
</evidence>
<dbReference type="RefSeq" id="WP_310288601.1">
    <property type="nucleotide sequence ID" value="NZ_BAAAWO010000001.1"/>
</dbReference>